<dbReference type="InterPro" id="IPR011051">
    <property type="entry name" value="RmlC_Cupin_sf"/>
</dbReference>
<dbReference type="PANTHER" id="PTHR11019:SF159">
    <property type="entry name" value="TRANSCRIPTIONAL REGULATOR-RELATED"/>
    <property type="match status" value="1"/>
</dbReference>
<dbReference type="SUPFAM" id="SSF46689">
    <property type="entry name" value="Homeodomain-like"/>
    <property type="match status" value="1"/>
</dbReference>
<keyword evidence="4" id="KW-0804">Transcription</keyword>
<evidence type="ECO:0000256" key="2">
    <source>
        <dbReference type="ARBA" id="ARBA00023015"/>
    </source>
</evidence>
<evidence type="ECO:0000259" key="6">
    <source>
        <dbReference type="PROSITE" id="PS01124"/>
    </source>
</evidence>
<dbReference type="PROSITE" id="PS01124">
    <property type="entry name" value="HTH_ARAC_FAMILY_2"/>
    <property type="match status" value="1"/>
</dbReference>
<evidence type="ECO:0000256" key="4">
    <source>
        <dbReference type="ARBA" id="ARBA00023163"/>
    </source>
</evidence>
<evidence type="ECO:0000256" key="3">
    <source>
        <dbReference type="ARBA" id="ARBA00023125"/>
    </source>
</evidence>
<comment type="caution">
    <text evidence="7">The sequence shown here is derived from an EMBL/GenBank/DDBJ whole genome shotgun (WGS) entry which is preliminary data.</text>
</comment>
<dbReference type="AlphaFoldDB" id="A0AA40P273"/>
<organism evidence="7 8">
    <name type="scientific">Pseudomonas tremae</name>
    <dbReference type="NCBI Taxonomy" id="200454"/>
    <lineage>
        <taxon>Bacteria</taxon>
        <taxon>Pseudomonadati</taxon>
        <taxon>Pseudomonadota</taxon>
        <taxon>Gammaproteobacteria</taxon>
        <taxon>Pseudomonadales</taxon>
        <taxon>Pseudomonadaceae</taxon>
        <taxon>Pseudomonas</taxon>
    </lineage>
</organism>
<dbReference type="InterPro" id="IPR014710">
    <property type="entry name" value="RmlC-like_jellyroll"/>
</dbReference>
<dbReference type="Pfam" id="PF12833">
    <property type="entry name" value="HTH_18"/>
    <property type="match status" value="1"/>
</dbReference>
<feature type="region of interest" description="Disordered" evidence="5">
    <location>
        <begin position="48"/>
        <end position="71"/>
    </location>
</feature>
<dbReference type="SUPFAM" id="SSF51182">
    <property type="entry name" value="RmlC-like cupins"/>
    <property type="match status" value="1"/>
</dbReference>
<name>A0AA40P273_9PSED</name>
<keyword evidence="2" id="KW-0805">Transcription regulation</keyword>
<feature type="domain" description="HTH araC/xylS-type" evidence="6">
    <location>
        <begin position="219"/>
        <end position="318"/>
    </location>
</feature>
<evidence type="ECO:0000256" key="5">
    <source>
        <dbReference type="SAM" id="MobiDB-lite"/>
    </source>
</evidence>
<gene>
    <name evidence="7" type="ORF">ALO43_05353</name>
</gene>
<dbReference type="InterPro" id="IPR018060">
    <property type="entry name" value="HTH_AraC"/>
</dbReference>
<dbReference type="GO" id="GO:0043565">
    <property type="term" value="F:sequence-specific DNA binding"/>
    <property type="evidence" value="ECO:0007669"/>
    <property type="project" value="InterPro"/>
</dbReference>
<dbReference type="EMBL" id="LJRO01000352">
    <property type="protein sequence ID" value="KPY95526.1"/>
    <property type="molecule type" value="Genomic_DNA"/>
</dbReference>
<keyword evidence="3" id="KW-0238">DNA-binding</keyword>
<dbReference type="FunFam" id="1.10.10.60:FF:000132">
    <property type="entry name" value="AraC family transcriptional regulator"/>
    <property type="match status" value="1"/>
</dbReference>
<dbReference type="PANTHER" id="PTHR11019">
    <property type="entry name" value="HTH-TYPE TRANSCRIPTIONAL REGULATOR NIMR"/>
    <property type="match status" value="1"/>
</dbReference>
<accession>A0AA40P273</accession>
<dbReference type="InterPro" id="IPR003313">
    <property type="entry name" value="AraC-bd"/>
</dbReference>
<dbReference type="GO" id="GO:0003700">
    <property type="term" value="F:DNA-binding transcription factor activity"/>
    <property type="evidence" value="ECO:0007669"/>
    <property type="project" value="InterPro"/>
</dbReference>
<evidence type="ECO:0000256" key="1">
    <source>
        <dbReference type="ARBA" id="ARBA00022491"/>
    </source>
</evidence>
<dbReference type="CDD" id="cd06124">
    <property type="entry name" value="cupin_NimR-like_N"/>
    <property type="match status" value="1"/>
</dbReference>
<evidence type="ECO:0000313" key="8">
    <source>
        <dbReference type="Proteomes" id="UP000050523"/>
    </source>
</evidence>
<keyword evidence="1" id="KW-0678">Repressor</keyword>
<dbReference type="Gene3D" id="1.10.10.60">
    <property type="entry name" value="Homeodomain-like"/>
    <property type="match status" value="1"/>
</dbReference>
<proteinExistence type="predicted"/>
<feature type="compositionally biased region" description="Polar residues" evidence="5">
    <location>
        <begin position="48"/>
        <end position="58"/>
    </location>
</feature>
<dbReference type="Gene3D" id="2.60.120.10">
    <property type="entry name" value="Jelly Rolls"/>
    <property type="match status" value="1"/>
</dbReference>
<dbReference type="SMART" id="SM00342">
    <property type="entry name" value="HTH_ARAC"/>
    <property type="match status" value="1"/>
</dbReference>
<evidence type="ECO:0000313" key="7">
    <source>
        <dbReference type="EMBL" id="KPY95526.1"/>
    </source>
</evidence>
<dbReference type="Pfam" id="PF02311">
    <property type="entry name" value="AraC_binding"/>
    <property type="match status" value="1"/>
</dbReference>
<dbReference type="InterPro" id="IPR009057">
    <property type="entry name" value="Homeodomain-like_sf"/>
</dbReference>
<protein>
    <submittedName>
        <fullName evidence="7">AraC family transcriptional regulator</fullName>
    </submittedName>
</protein>
<sequence>MARTMPHRNQSVATRLKCLSDCMANSDIFCHQGCAQATLLSRSRLATQGHNMPTNGQPDQRHPEGERQIPALSGLPRPLYARAESLSAGSWTPPHRHDWVQFSYAISGVLGVHTAEGSFFAPPQWGVWVPAGLEHEVVTSMRAEMRSLYIRKADSSWAPQRCRVLEVTPLARELIKSFCLLPADYPEQDSHESRLVQVLLDQLAGLPEVGFSLPLPRHPRLLGLCNELIEEPGQLITLHDWADRLGTSEKTLMRLFQRETGLSFRGWRQRARLLSSLSALEEGASVTRTALACGYDSTSAFIAAFKGLFGYTPGDLFK</sequence>
<dbReference type="Proteomes" id="UP000050523">
    <property type="component" value="Unassembled WGS sequence"/>
</dbReference>
<reference evidence="7 8" key="1">
    <citation type="submission" date="2015-09" db="EMBL/GenBank/DDBJ databases">
        <title>Genome announcement of multiple Pseudomonas syringae strains.</title>
        <authorList>
            <person name="Thakur S."/>
            <person name="Wang P.W."/>
            <person name="Gong Y."/>
            <person name="Weir B.S."/>
            <person name="Guttman D.S."/>
        </authorList>
    </citation>
    <scope>NUCLEOTIDE SEQUENCE [LARGE SCALE GENOMIC DNA]</scope>
    <source>
        <strain evidence="7 8">ICMP9151</strain>
    </source>
</reference>